<dbReference type="SUPFAM" id="SSF46565">
    <property type="entry name" value="Chaperone J-domain"/>
    <property type="match status" value="1"/>
</dbReference>
<feature type="non-terminal residue" evidence="3">
    <location>
        <position position="730"/>
    </location>
</feature>
<dbReference type="InterPro" id="IPR036869">
    <property type="entry name" value="J_dom_sf"/>
</dbReference>
<dbReference type="InterPro" id="IPR001623">
    <property type="entry name" value="DnaJ_domain"/>
</dbReference>
<evidence type="ECO:0000256" key="1">
    <source>
        <dbReference type="SAM" id="MobiDB-lite"/>
    </source>
</evidence>
<dbReference type="Pfam" id="PF11926">
    <property type="entry name" value="DUF3444"/>
    <property type="match status" value="2"/>
</dbReference>
<dbReference type="EMBL" id="CP144750">
    <property type="protein sequence ID" value="WVZ79749.1"/>
    <property type="molecule type" value="Genomic_DNA"/>
</dbReference>
<organism evidence="3 4">
    <name type="scientific">Paspalum notatum var. saurae</name>
    <dbReference type="NCBI Taxonomy" id="547442"/>
    <lineage>
        <taxon>Eukaryota</taxon>
        <taxon>Viridiplantae</taxon>
        <taxon>Streptophyta</taxon>
        <taxon>Embryophyta</taxon>
        <taxon>Tracheophyta</taxon>
        <taxon>Spermatophyta</taxon>
        <taxon>Magnoliopsida</taxon>
        <taxon>Liliopsida</taxon>
        <taxon>Poales</taxon>
        <taxon>Poaceae</taxon>
        <taxon>PACMAD clade</taxon>
        <taxon>Panicoideae</taxon>
        <taxon>Andropogonodae</taxon>
        <taxon>Paspaleae</taxon>
        <taxon>Paspalinae</taxon>
        <taxon>Paspalum</taxon>
    </lineage>
</organism>
<dbReference type="PANTHER" id="PTHR47374:SF5">
    <property type="entry name" value="J DOMAIN-CONTAINING PROTEIN"/>
    <property type="match status" value="1"/>
</dbReference>
<feature type="region of interest" description="Disordered" evidence="1">
    <location>
        <begin position="21"/>
        <end position="149"/>
    </location>
</feature>
<name>A0AAQ3TW87_PASNO</name>
<dbReference type="CDD" id="cd06257">
    <property type="entry name" value="DnaJ"/>
    <property type="match status" value="1"/>
</dbReference>
<sequence>FFRRRSCAICRCFSAPPGRRRTFDSSGSATPAAVAARPPLGRRDSASLAPLLREAGPPPLLRLRDAGPPPRLCLREPGPPLCLRNAGRRRRSSCTPRPLGLGEEIGPAGKGPPELGDDALPGGEGSRPSLETTRGRPLEAQRNPIQSSVRPEGNRLAILNLPVAFGSFSLGKTSVLEDPSMYLSHEVSWTIGENMNSFEIHPKKGEIWALHKESSLLQSQNTDNHQSFNYDVVEVFNVSMSVGFIVSPLVGIHGFVSLFAEAKDKPHILIPSSELLRFSHSIPCYRTDGSEKVGVEGLIELDTAALPSDLAAAFPSITLDSYMDINKKKVTRSVDVKYPDSEFHNFDEDRPCEKFDYGQVWALYSDTDTFPNLYGWINKVEKEPFKVHLTWLKACPQGVNKHWLEQDIPVSCGEFGIQNLSTEYNETCAFSHLVVTRCQIGTGQQVKILPKVGEVWAIYKNWAPDWVPSSKAHPPEYVIGVIKMCTKTTTLFSFLTKVDGHVSVFKHDVLKGALEVPMEENLRFSHRIPAFPLRKENDGKLCGFYELDPAAVPYLLPSGVSPASPPGSRRRRAHIISVMDCNNEEALRAKDIALSKLKTKDILGAQRIALRAQRLYPKLEHLPQLLTICEVHCAAEAKVNGNMDWYGILQVEATADEIVIRKQYEKLALLLHHGKNTLPGAQSAFNLVSEAQTIFCDHVKRSRYDIKRQRDTLPVHCARAGSSGQEKKEP</sequence>
<dbReference type="PANTHER" id="PTHR47374">
    <property type="entry name" value="ENDOSOME ANTIGEN-LIKE PROTEIN, PUTATIVE (DUF3444)-RELATED"/>
    <property type="match status" value="1"/>
</dbReference>
<dbReference type="Pfam" id="PF00226">
    <property type="entry name" value="DnaJ"/>
    <property type="match status" value="1"/>
</dbReference>
<dbReference type="Proteomes" id="UP001341281">
    <property type="component" value="Chromosome 06"/>
</dbReference>
<feature type="domain" description="J" evidence="2">
    <location>
        <begin position="644"/>
        <end position="708"/>
    </location>
</feature>
<dbReference type="PROSITE" id="PS50076">
    <property type="entry name" value="DNAJ_2"/>
    <property type="match status" value="1"/>
</dbReference>
<dbReference type="GO" id="GO:0005783">
    <property type="term" value="C:endoplasmic reticulum"/>
    <property type="evidence" value="ECO:0007669"/>
    <property type="project" value="UniProtKB-ARBA"/>
</dbReference>
<evidence type="ECO:0000313" key="3">
    <source>
        <dbReference type="EMBL" id="WVZ79749.1"/>
    </source>
</evidence>
<keyword evidence="4" id="KW-1185">Reference proteome</keyword>
<accession>A0AAQ3TW87</accession>
<evidence type="ECO:0000259" key="2">
    <source>
        <dbReference type="PROSITE" id="PS50076"/>
    </source>
</evidence>
<proteinExistence type="predicted"/>
<gene>
    <name evidence="3" type="ORF">U9M48_027293</name>
</gene>
<dbReference type="InterPro" id="IPR024593">
    <property type="entry name" value="DUF3444"/>
</dbReference>
<evidence type="ECO:0000313" key="4">
    <source>
        <dbReference type="Proteomes" id="UP001341281"/>
    </source>
</evidence>
<reference evidence="3 4" key="1">
    <citation type="submission" date="2024-02" db="EMBL/GenBank/DDBJ databases">
        <title>High-quality chromosome-scale genome assembly of Pensacola bahiagrass (Paspalum notatum Flugge var. saurae).</title>
        <authorList>
            <person name="Vega J.M."/>
            <person name="Podio M."/>
            <person name="Orjuela J."/>
            <person name="Siena L.A."/>
            <person name="Pessino S.C."/>
            <person name="Combes M.C."/>
            <person name="Mariac C."/>
            <person name="Albertini E."/>
            <person name="Pupilli F."/>
            <person name="Ortiz J.P.A."/>
            <person name="Leblanc O."/>
        </authorList>
    </citation>
    <scope>NUCLEOTIDE SEQUENCE [LARGE SCALE GENOMIC DNA]</scope>
    <source>
        <strain evidence="3">R1</strain>
        <tissue evidence="3">Leaf</tissue>
    </source>
</reference>
<dbReference type="Gene3D" id="1.10.287.110">
    <property type="entry name" value="DnaJ domain"/>
    <property type="match status" value="1"/>
</dbReference>
<dbReference type="SMART" id="SM00271">
    <property type="entry name" value="DnaJ"/>
    <property type="match status" value="1"/>
</dbReference>
<protein>
    <recommendedName>
        <fullName evidence="2">J domain-containing protein</fullName>
    </recommendedName>
</protein>
<dbReference type="AlphaFoldDB" id="A0AAQ3TW87"/>